<comment type="pathway">
    <text evidence="1 9">Amino-acid biosynthesis; L-arginine biosynthesis; N(2)-acetyl-L-ornithine from L-glutamate: step 2/4.</text>
</comment>
<gene>
    <name evidence="9 11" type="primary">argB</name>
    <name evidence="11" type="ORF">H8876_09510</name>
</gene>
<dbReference type="InterPro" id="IPR036393">
    <property type="entry name" value="AceGlu_kinase-like_sf"/>
</dbReference>
<dbReference type="InterPro" id="IPR004662">
    <property type="entry name" value="AcgluKinase_fam"/>
</dbReference>
<comment type="catalytic activity">
    <reaction evidence="8 9">
        <text>N-acetyl-L-glutamate + ATP = N-acetyl-L-glutamyl 5-phosphate + ADP</text>
        <dbReference type="Rhea" id="RHEA:14629"/>
        <dbReference type="ChEBI" id="CHEBI:30616"/>
        <dbReference type="ChEBI" id="CHEBI:44337"/>
        <dbReference type="ChEBI" id="CHEBI:57936"/>
        <dbReference type="ChEBI" id="CHEBI:456216"/>
        <dbReference type="EC" id="2.7.2.8"/>
    </reaction>
</comment>
<dbReference type="HAMAP" id="MF_00082">
    <property type="entry name" value="ArgB"/>
    <property type="match status" value="1"/>
</dbReference>
<dbReference type="EC" id="2.7.2.8" evidence="9"/>
<comment type="function">
    <text evidence="9">Catalyzes the ATP-dependent phosphorylation of N-acetyl-L-glutamate.</text>
</comment>
<dbReference type="PIRSF" id="PIRSF000728">
    <property type="entry name" value="NAGK"/>
    <property type="match status" value="1"/>
</dbReference>
<evidence type="ECO:0000256" key="6">
    <source>
        <dbReference type="ARBA" id="ARBA00022777"/>
    </source>
</evidence>
<evidence type="ECO:0000256" key="9">
    <source>
        <dbReference type="HAMAP-Rule" id="MF_00082"/>
    </source>
</evidence>
<dbReference type="Proteomes" id="UP000644115">
    <property type="component" value="Unassembled WGS sequence"/>
</dbReference>
<keyword evidence="2 9" id="KW-0055">Arginine biosynthesis</keyword>
<comment type="subcellular location">
    <subcellularLocation>
        <location evidence="9">Cytoplasm</location>
    </subcellularLocation>
</comment>
<feature type="binding site" evidence="9">
    <location>
        <position position="182"/>
    </location>
    <ligand>
        <name>substrate</name>
    </ligand>
</feature>
<dbReference type="GO" id="GO:0003991">
    <property type="term" value="F:acetylglutamate kinase activity"/>
    <property type="evidence" value="ECO:0007669"/>
    <property type="project" value="UniProtKB-UniRule"/>
</dbReference>
<evidence type="ECO:0000313" key="12">
    <source>
        <dbReference type="Proteomes" id="UP000644115"/>
    </source>
</evidence>
<dbReference type="GO" id="GO:0005524">
    <property type="term" value="F:ATP binding"/>
    <property type="evidence" value="ECO:0007669"/>
    <property type="project" value="UniProtKB-UniRule"/>
</dbReference>
<dbReference type="InterPro" id="IPR037528">
    <property type="entry name" value="ArgB"/>
</dbReference>
<keyword evidence="4 9" id="KW-0808">Transferase</keyword>
<dbReference type="InterPro" id="IPR001057">
    <property type="entry name" value="Glu/AcGlu_kinase"/>
</dbReference>
<dbReference type="RefSeq" id="WP_249287547.1">
    <property type="nucleotide sequence ID" value="NZ_JACRWC010000111.1"/>
</dbReference>
<dbReference type="CDD" id="cd04250">
    <property type="entry name" value="AAK_NAGK-C"/>
    <property type="match status" value="1"/>
</dbReference>
<feature type="domain" description="Aspartate/glutamate/uridylate kinase" evidence="10">
    <location>
        <begin position="26"/>
        <end position="264"/>
    </location>
</feature>
<sequence length="296" mass="32747">MVDQKYLEKAEVLIEALPYIRRFHDKIIVVKYGGSAMIDEELKREVIQDVVLLKLVGFRPIIVHGGGKEISRWVDKAGKETEFVGGLRVTDKETIEIAQMVLGKVNKDLVANVQTLGVQAAGISGMDGGMLKVEKKYVDGRDIGYVGDIKSVDTKILHDLMEQDFLPIVYPIGMDDNGDAYNINADEAASAIATALKAEKLAYLSDVEGVRLDPEDPSSVISELYVEEAEKLVEEGVIKGGMLPKIRNCIEALKDGVSRIHIMDGRIPHSLLLEFFTNKGIGTAIIQESEEKYWNE</sequence>
<evidence type="ECO:0000313" key="11">
    <source>
        <dbReference type="EMBL" id="MBC6000235.1"/>
    </source>
</evidence>
<feature type="site" description="Transition state stabilizer" evidence="9">
    <location>
        <position position="245"/>
    </location>
</feature>
<keyword evidence="5 9" id="KW-0547">Nucleotide-binding</keyword>
<keyword evidence="6 9" id="KW-0418">Kinase</keyword>
<organism evidence="11 12">
    <name type="scientific">Lentihominibacter faecis</name>
    <dbReference type="NCBI Taxonomy" id="2764712"/>
    <lineage>
        <taxon>Bacteria</taxon>
        <taxon>Bacillati</taxon>
        <taxon>Bacillota</taxon>
        <taxon>Clostridia</taxon>
        <taxon>Peptostreptococcales</taxon>
        <taxon>Anaerovoracaceae</taxon>
        <taxon>Lentihominibacter</taxon>
    </lineage>
</organism>
<dbReference type="SUPFAM" id="SSF53633">
    <property type="entry name" value="Carbamate kinase-like"/>
    <property type="match status" value="1"/>
</dbReference>
<keyword evidence="12" id="KW-1185">Reference proteome</keyword>
<evidence type="ECO:0000256" key="1">
    <source>
        <dbReference type="ARBA" id="ARBA00004828"/>
    </source>
</evidence>
<dbReference type="NCBIfam" id="TIGR00761">
    <property type="entry name" value="argB"/>
    <property type="match status" value="1"/>
</dbReference>
<dbReference type="Pfam" id="PF00696">
    <property type="entry name" value="AA_kinase"/>
    <property type="match status" value="1"/>
</dbReference>
<dbReference type="GO" id="GO:0042450">
    <property type="term" value="P:L-arginine biosynthetic process via ornithine"/>
    <property type="evidence" value="ECO:0007669"/>
    <property type="project" value="UniProtKB-UniRule"/>
</dbReference>
<accession>A0A923SSD8</accession>
<dbReference type="InterPro" id="IPR041727">
    <property type="entry name" value="NAGK-C"/>
</dbReference>
<evidence type="ECO:0000256" key="2">
    <source>
        <dbReference type="ARBA" id="ARBA00022571"/>
    </source>
</evidence>
<dbReference type="PANTHER" id="PTHR23342:SF0">
    <property type="entry name" value="N-ACETYLGLUTAMATE SYNTHASE, MITOCHONDRIAL"/>
    <property type="match status" value="1"/>
</dbReference>
<proteinExistence type="inferred from homology"/>
<dbReference type="AlphaFoldDB" id="A0A923SSD8"/>
<feature type="binding site" evidence="9">
    <location>
        <begin position="66"/>
        <end position="67"/>
    </location>
    <ligand>
        <name>substrate</name>
    </ligand>
</feature>
<evidence type="ECO:0000256" key="7">
    <source>
        <dbReference type="ARBA" id="ARBA00022840"/>
    </source>
</evidence>
<dbReference type="FunFam" id="3.40.1160.10:FF:000004">
    <property type="entry name" value="Acetylglutamate kinase"/>
    <property type="match status" value="1"/>
</dbReference>
<evidence type="ECO:0000256" key="8">
    <source>
        <dbReference type="ARBA" id="ARBA00048141"/>
    </source>
</evidence>
<evidence type="ECO:0000256" key="5">
    <source>
        <dbReference type="ARBA" id="ARBA00022741"/>
    </source>
</evidence>
<dbReference type="Gene3D" id="3.40.1160.10">
    <property type="entry name" value="Acetylglutamate kinase-like"/>
    <property type="match status" value="1"/>
</dbReference>
<feature type="site" description="Transition state stabilizer" evidence="9">
    <location>
        <position position="31"/>
    </location>
</feature>
<dbReference type="PRINTS" id="PR00474">
    <property type="entry name" value="GLU5KINASE"/>
</dbReference>
<keyword evidence="9" id="KW-0963">Cytoplasm</keyword>
<dbReference type="InterPro" id="IPR001048">
    <property type="entry name" value="Asp/Glu/Uridylate_kinase"/>
</dbReference>
<comment type="similarity">
    <text evidence="9">Belongs to the acetylglutamate kinase family. ArgB subfamily.</text>
</comment>
<name>A0A923SSD8_9FIRM</name>
<keyword evidence="7 9" id="KW-0067">ATP-binding</keyword>
<comment type="caution">
    <text evidence="11">The sequence shown here is derived from an EMBL/GenBank/DDBJ whole genome shotgun (WGS) entry which is preliminary data.</text>
</comment>
<feature type="binding site" evidence="9">
    <location>
        <position position="88"/>
    </location>
    <ligand>
        <name>substrate</name>
    </ligand>
</feature>
<dbReference type="PANTHER" id="PTHR23342">
    <property type="entry name" value="N-ACETYLGLUTAMATE SYNTHASE"/>
    <property type="match status" value="1"/>
</dbReference>
<reference evidence="11" key="1">
    <citation type="submission" date="2020-08" db="EMBL/GenBank/DDBJ databases">
        <authorList>
            <person name="Liu C."/>
            <person name="Sun Q."/>
        </authorList>
    </citation>
    <scope>NUCLEOTIDE SEQUENCE</scope>
    <source>
        <strain evidence="11">BX16</strain>
    </source>
</reference>
<evidence type="ECO:0000259" key="10">
    <source>
        <dbReference type="Pfam" id="PF00696"/>
    </source>
</evidence>
<evidence type="ECO:0000256" key="4">
    <source>
        <dbReference type="ARBA" id="ARBA00022679"/>
    </source>
</evidence>
<dbReference type="EMBL" id="JACRWC010000111">
    <property type="protein sequence ID" value="MBC6000235.1"/>
    <property type="molecule type" value="Genomic_DNA"/>
</dbReference>
<keyword evidence="3 9" id="KW-0028">Amino-acid biosynthesis</keyword>
<dbReference type="GO" id="GO:0005737">
    <property type="term" value="C:cytoplasm"/>
    <property type="evidence" value="ECO:0007669"/>
    <property type="project" value="UniProtKB-SubCell"/>
</dbReference>
<evidence type="ECO:0000256" key="3">
    <source>
        <dbReference type="ARBA" id="ARBA00022605"/>
    </source>
</evidence>
<protein>
    <recommendedName>
        <fullName evidence="9">Acetylglutamate kinase</fullName>
        <ecNumber evidence="9">2.7.2.8</ecNumber>
    </recommendedName>
    <alternativeName>
        <fullName evidence="9">N-acetyl-L-glutamate 5-phosphotransferase</fullName>
    </alternativeName>
    <alternativeName>
        <fullName evidence="9">NAG kinase</fullName>
        <shortName evidence="9">NAGK</shortName>
    </alternativeName>
</protein>